<dbReference type="OrthoDB" id="821826at2"/>
<sequence>MKRIFTTLSQKWPEYLLEILVITVGILGAFALNNWNEERKEDQLKNRLFKELHSRIRSDTLHFINTLEDNEKAGASARFLKDIIKNNEPYSEGLDTALAQLRMLKSPESDYVAFDRLNNVGIEIIDNDSLKNEIIHYYQDSRRFVTFDDHLHDQLDKLYPKYFTRKWGVHKAKPEDFETLKRVNEFTIILDDVDRLTNVLRDRTNHRRVLAMLILRLIEEESTLNFSIEKTPYKKVMKNDSIILERIR</sequence>
<keyword evidence="1" id="KW-0472">Membrane</keyword>
<evidence type="ECO:0000256" key="1">
    <source>
        <dbReference type="SAM" id="Phobius"/>
    </source>
</evidence>
<protein>
    <submittedName>
        <fullName evidence="2">Uncharacterized protein</fullName>
    </submittedName>
</protein>
<organism evidence="2 3">
    <name type="scientific">Ekhidna lutea</name>
    <dbReference type="NCBI Taxonomy" id="447679"/>
    <lineage>
        <taxon>Bacteria</taxon>
        <taxon>Pseudomonadati</taxon>
        <taxon>Bacteroidota</taxon>
        <taxon>Cytophagia</taxon>
        <taxon>Cytophagales</taxon>
        <taxon>Reichenbachiellaceae</taxon>
        <taxon>Ekhidna</taxon>
    </lineage>
</organism>
<keyword evidence="1" id="KW-0812">Transmembrane</keyword>
<keyword evidence="1" id="KW-1133">Transmembrane helix</keyword>
<dbReference type="EMBL" id="FZPD01000001">
    <property type="protein sequence ID" value="SNS51148.1"/>
    <property type="molecule type" value="Genomic_DNA"/>
</dbReference>
<keyword evidence="3" id="KW-1185">Reference proteome</keyword>
<evidence type="ECO:0000313" key="2">
    <source>
        <dbReference type="EMBL" id="SNS51148.1"/>
    </source>
</evidence>
<dbReference type="Proteomes" id="UP000198393">
    <property type="component" value="Unassembled WGS sequence"/>
</dbReference>
<name>A0A239F3R4_EKHLU</name>
<dbReference type="AlphaFoldDB" id="A0A239F3R4"/>
<evidence type="ECO:0000313" key="3">
    <source>
        <dbReference type="Proteomes" id="UP000198393"/>
    </source>
</evidence>
<accession>A0A239F3R4</accession>
<dbReference type="RefSeq" id="WP_089355224.1">
    <property type="nucleotide sequence ID" value="NZ_FZPD01000001.1"/>
</dbReference>
<feature type="transmembrane region" description="Helical" evidence="1">
    <location>
        <begin position="15"/>
        <end position="35"/>
    </location>
</feature>
<reference evidence="2 3" key="1">
    <citation type="submission" date="2017-06" db="EMBL/GenBank/DDBJ databases">
        <authorList>
            <person name="Kim H.J."/>
            <person name="Triplett B.A."/>
        </authorList>
    </citation>
    <scope>NUCLEOTIDE SEQUENCE [LARGE SCALE GENOMIC DNA]</scope>
    <source>
        <strain evidence="2 3">DSM 19307</strain>
    </source>
</reference>
<proteinExistence type="predicted"/>
<gene>
    <name evidence="2" type="ORF">SAMN05421640_0458</name>
</gene>